<name>A0ABS2U553_9ACTN</name>
<organism evidence="3 4">
    <name type="scientific">Actinacidiphila acididurans</name>
    <dbReference type="NCBI Taxonomy" id="2784346"/>
    <lineage>
        <taxon>Bacteria</taxon>
        <taxon>Bacillati</taxon>
        <taxon>Actinomycetota</taxon>
        <taxon>Actinomycetes</taxon>
        <taxon>Kitasatosporales</taxon>
        <taxon>Streptomycetaceae</taxon>
        <taxon>Actinacidiphila</taxon>
    </lineage>
</organism>
<dbReference type="Gene3D" id="3.30.559.30">
    <property type="entry name" value="Nonribosomal peptide synthetase, condensation domain"/>
    <property type="match status" value="1"/>
</dbReference>
<dbReference type="PANTHER" id="PTHR45527">
    <property type="entry name" value="NONRIBOSOMAL PEPTIDE SYNTHETASE"/>
    <property type="match status" value="1"/>
</dbReference>
<feature type="domain" description="Condensation" evidence="2">
    <location>
        <begin position="26"/>
        <end position="339"/>
    </location>
</feature>
<dbReference type="SUPFAM" id="SSF52777">
    <property type="entry name" value="CoA-dependent acyltransferases"/>
    <property type="match status" value="2"/>
</dbReference>
<dbReference type="Pfam" id="PF00668">
    <property type="entry name" value="Condensation"/>
    <property type="match status" value="1"/>
</dbReference>
<sequence>MRFGGGTPRSGPLTLGQGNMLRCIADNEPAHINMHVVWDVPAGTPLEVVTGVLAELHTRHESLRTTFPTDGPEPVQLVHAGGELTVEVHRAEGEPALFAEELGLRRRAVAFDPAGEWPVRAAVVTAEGRPTHLVLALSHAAVDATALGILRREWLALLAGRTLPEPAPVRPVDLAVIERSEEGRRRTAASLRYWSGQLRTIPQAMFAHPRLPVPVADAPPAGWTPRLRIRSRTAAAALDVLTERTGVTRSTLVLTALCALAAHRAGQRQAVVTTLSANRFLPELSTYVGTVAQDALLSVTADAEGFEALARKVRRRTQLAYPNSWFDSGDLWTAMDAAAEERGARFARDCVFNDLSPLGLDGGVLRGAADPRDPAQQIQLTWLPHEPLNVELMLWVYRLDGELDLSLWADPALLPAADAEAFGRGLAALLIEAARGDVKLDELADITGLAPAARGPRWVVSDSSWIDLDQVAAAVATAAGTLSLPRPAALATTAEPDAALGHRLVCRVGMPGPRAGGPSGPETEGDGTGAGAGGGGGTGGGGERVEEEAAAVAARLHAACTGALPGRPAVMAPHWYVIHEGVPEDPGDPAAWAALPVLYAGNGRAPRYGC</sequence>
<feature type="compositionally biased region" description="Gly residues" evidence="1">
    <location>
        <begin position="526"/>
        <end position="542"/>
    </location>
</feature>
<dbReference type="InterPro" id="IPR001242">
    <property type="entry name" value="Condensation_dom"/>
</dbReference>
<dbReference type="Proteomes" id="UP000749040">
    <property type="component" value="Unassembled WGS sequence"/>
</dbReference>
<gene>
    <name evidence="3" type="ORF">ITX44_39130</name>
</gene>
<protein>
    <recommendedName>
        <fullName evidence="2">Condensation domain-containing protein</fullName>
    </recommendedName>
</protein>
<evidence type="ECO:0000313" key="3">
    <source>
        <dbReference type="EMBL" id="MBM9510477.1"/>
    </source>
</evidence>
<dbReference type="PANTHER" id="PTHR45527:SF1">
    <property type="entry name" value="FATTY ACID SYNTHASE"/>
    <property type="match status" value="1"/>
</dbReference>
<comment type="caution">
    <text evidence="3">The sequence shown here is derived from an EMBL/GenBank/DDBJ whole genome shotgun (WGS) entry which is preliminary data.</text>
</comment>
<dbReference type="EMBL" id="JADKYB010000038">
    <property type="protein sequence ID" value="MBM9510477.1"/>
    <property type="molecule type" value="Genomic_DNA"/>
</dbReference>
<accession>A0ABS2U553</accession>
<dbReference type="InterPro" id="IPR023213">
    <property type="entry name" value="CAT-like_dom_sf"/>
</dbReference>
<dbReference type="Gene3D" id="3.30.559.10">
    <property type="entry name" value="Chloramphenicol acetyltransferase-like domain"/>
    <property type="match status" value="1"/>
</dbReference>
<keyword evidence="4" id="KW-1185">Reference proteome</keyword>
<dbReference type="RefSeq" id="WP_205364568.1">
    <property type="nucleotide sequence ID" value="NZ_JADKYB010000038.1"/>
</dbReference>
<evidence type="ECO:0000313" key="4">
    <source>
        <dbReference type="Proteomes" id="UP000749040"/>
    </source>
</evidence>
<feature type="region of interest" description="Disordered" evidence="1">
    <location>
        <begin position="510"/>
        <end position="547"/>
    </location>
</feature>
<reference evidence="3 4" key="1">
    <citation type="submission" date="2021-01" db="EMBL/GenBank/DDBJ databases">
        <title>Streptomyces acididurans sp. nov., isolated from a peat swamp forest soil.</title>
        <authorList>
            <person name="Chantavorakit T."/>
            <person name="Duangmal K."/>
        </authorList>
    </citation>
    <scope>NUCLEOTIDE SEQUENCE [LARGE SCALE GENOMIC DNA]</scope>
    <source>
        <strain evidence="3 4">KK5PA1</strain>
    </source>
</reference>
<evidence type="ECO:0000259" key="2">
    <source>
        <dbReference type="Pfam" id="PF00668"/>
    </source>
</evidence>
<proteinExistence type="predicted"/>
<evidence type="ECO:0000256" key="1">
    <source>
        <dbReference type="SAM" id="MobiDB-lite"/>
    </source>
</evidence>